<accession>A0A6I2UQW1</accession>
<dbReference type="Proteomes" id="UP000430222">
    <property type="component" value="Unassembled WGS sequence"/>
</dbReference>
<gene>
    <name evidence="1" type="ORF">FYJ78_05270</name>
</gene>
<dbReference type="InterPro" id="IPR003795">
    <property type="entry name" value="DUF192"/>
</dbReference>
<comment type="caution">
    <text evidence="1">The sequence shown here is derived from an EMBL/GenBank/DDBJ whole genome shotgun (WGS) entry which is preliminary data.</text>
</comment>
<dbReference type="AlphaFoldDB" id="A0A6I2UQW1"/>
<dbReference type="InterPro" id="IPR038695">
    <property type="entry name" value="Saro_0823-like_sf"/>
</dbReference>
<name>A0A6I2UQW1_9FIRM</name>
<dbReference type="PANTHER" id="PTHR37953:SF1">
    <property type="entry name" value="UPF0127 PROTEIN MJ1496"/>
    <property type="match status" value="1"/>
</dbReference>
<dbReference type="Gene3D" id="2.60.120.1140">
    <property type="entry name" value="Protein of unknown function DUF192"/>
    <property type="match status" value="1"/>
</dbReference>
<protein>
    <submittedName>
        <fullName evidence="1">DUF192 domain-containing protein</fullName>
    </submittedName>
</protein>
<proteinExistence type="predicted"/>
<dbReference type="PANTHER" id="PTHR37953">
    <property type="entry name" value="UPF0127 PROTEIN MJ1496"/>
    <property type="match status" value="1"/>
</dbReference>
<dbReference type="Pfam" id="PF02643">
    <property type="entry name" value="DUF192"/>
    <property type="match status" value="1"/>
</dbReference>
<organism evidence="1 2">
    <name type="scientific">Selenomonas montiformis</name>
    <dbReference type="NCBI Taxonomy" id="2652285"/>
    <lineage>
        <taxon>Bacteria</taxon>
        <taxon>Bacillati</taxon>
        <taxon>Bacillota</taxon>
        <taxon>Negativicutes</taxon>
        <taxon>Selenomonadales</taxon>
        <taxon>Selenomonadaceae</taxon>
        <taxon>Selenomonas</taxon>
    </lineage>
</organism>
<reference evidence="1 2" key="1">
    <citation type="submission" date="2019-08" db="EMBL/GenBank/DDBJ databases">
        <title>In-depth cultivation of the pig gut microbiome towards novel bacterial diversity and tailored functional studies.</title>
        <authorList>
            <person name="Wylensek D."/>
            <person name="Hitch T.C.A."/>
            <person name="Clavel T."/>
        </authorList>
    </citation>
    <scope>NUCLEOTIDE SEQUENCE [LARGE SCALE GENOMIC DNA]</scope>
    <source>
        <strain evidence="2">WCA-380-WT-3B3</strain>
    </source>
</reference>
<dbReference type="EMBL" id="VUNL01000004">
    <property type="protein sequence ID" value="MSV24608.1"/>
    <property type="molecule type" value="Genomic_DNA"/>
</dbReference>
<keyword evidence="2" id="KW-1185">Reference proteome</keyword>
<sequence length="111" mass="12601">MRPVSPDGIENPPLRIEVADSFWTRFFGLMGRRRLTEGQGLLIVPCSSIHMCFMRFAIDAVYLDREYRVIRIAAGLRPWIGLSWCPSAWAVLELPSGAARRLGLKQGSRLR</sequence>
<evidence type="ECO:0000313" key="2">
    <source>
        <dbReference type="Proteomes" id="UP000430222"/>
    </source>
</evidence>
<evidence type="ECO:0000313" key="1">
    <source>
        <dbReference type="EMBL" id="MSV24608.1"/>
    </source>
</evidence>